<feature type="transmembrane region" description="Helical" evidence="1">
    <location>
        <begin position="87"/>
        <end position="108"/>
    </location>
</feature>
<evidence type="ECO:0000256" key="1">
    <source>
        <dbReference type="SAM" id="Phobius"/>
    </source>
</evidence>
<dbReference type="AlphaFoldDB" id="A0AA42S268"/>
<feature type="transmembrane region" description="Helical" evidence="1">
    <location>
        <begin position="55"/>
        <end position="75"/>
    </location>
</feature>
<name>A0AA42S268_9PSED</name>
<dbReference type="EMBL" id="JAOCGG010000082">
    <property type="protein sequence ID" value="MDH1633405.1"/>
    <property type="molecule type" value="Genomic_DNA"/>
</dbReference>
<comment type="caution">
    <text evidence="3">The sequence shown here is derived from an EMBL/GenBank/DDBJ whole genome shotgun (WGS) entry which is preliminary data.</text>
</comment>
<keyword evidence="1" id="KW-1133">Transmembrane helix</keyword>
<dbReference type="Pfam" id="PF20455">
    <property type="entry name" value="DUF6708"/>
    <property type="match status" value="1"/>
</dbReference>
<dbReference type="InterPro" id="IPR046554">
    <property type="entry name" value="DUF6708"/>
</dbReference>
<keyword evidence="1" id="KW-0472">Membrane</keyword>
<evidence type="ECO:0000313" key="3">
    <source>
        <dbReference type="EMBL" id="MDH1633405.1"/>
    </source>
</evidence>
<evidence type="ECO:0000259" key="2">
    <source>
        <dbReference type="Pfam" id="PF20455"/>
    </source>
</evidence>
<protein>
    <recommendedName>
        <fullName evidence="2">DUF6708 domain-containing protein</fullName>
    </recommendedName>
</protein>
<gene>
    <name evidence="3" type="ORF">N5I14_24460</name>
</gene>
<dbReference type="RefSeq" id="WP_280083828.1">
    <property type="nucleotide sequence ID" value="NZ_JAOCGG010000082.1"/>
</dbReference>
<reference evidence="3" key="1">
    <citation type="submission" date="2022-09" db="EMBL/GenBank/DDBJ databases">
        <title>Intensive care unit water sources are persistently colonized with multi-drug resistant bacteria and are the site of extensive horizontal gene transfer of antibiotic resistance genes.</title>
        <authorList>
            <person name="Diorio-Toth L."/>
        </authorList>
    </citation>
    <scope>NUCLEOTIDE SEQUENCE</scope>
    <source>
        <strain evidence="3">GD03782</strain>
    </source>
</reference>
<sequence length="267" mass="30797">MKRPTLTPPCSGWKEDFNLPSEPTKIEPSPELLNANYQDSIYLEISRHSIFMRELLLLLALASIPVLILSIYTLIDTVAHRQHELFLIVVIATLTGIWQAASFIRAILLTPRDEPIRFNRVRQKIYAYNFNFCWWNPFIPWPIKIVSYDWKDVRAERWRKQAVTHQGSHLVKTGIMLSIVEPGTNNVIDRFPLNNEYGEASIWAYVCTFMQHGLSAVPPAPLNRDHNDILWCQFAMRLAPEVKWPEAIDHESRTAPQTAPLAQVESP</sequence>
<organism evidence="3 4">
    <name type="scientific">Pseudomonas mosselii</name>
    <dbReference type="NCBI Taxonomy" id="78327"/>
    <lineage>
        <taxon>Bacteria</taxon>
        <taxon>Pseudomonadati</taxon>
        <taxon>Pseudomonadota</taxon>
        <taxon>Gammaproteobacteria</taxon>
        <taxon>Pseudomonadales</taxon>
        <taxon>Pseudomonadaceae</taxon>
        <taxon>Pseudomonas</taxon>
    </lineage>
</organism>
<accession>A0AA42S268</accession>
<evidence type="ECO:0000313" key="4">
    <source>
        <dbReference type="Proteomes" id="UP001160882"/>
    </source>
</evidence>
<keyword evidence="1" id="KW-0812">Transmembrane</keyword>
<feature type="domain" description="DUF6708" evidence="2">
    <location>
        <begin position="100"/>
        <end position="256"/>
    </location>
</feature>
<dbReference type="Proteomes" id="UP001160882">
    <property type="component" value="Unassembled WGS sequence"/>
</dbReference>
<proteinExistence type="predicted"/>